<dbReference type="AlphaFoldDB" id="A0A7W4Z6T1"/>
<evidence type="ECO:0000313" key="3">
    <source>
        <dbReference type="Proteomes" id="UP000537130"/>
    </source>
</evidence>
<organism evidence="2 3">
    <name type="scientific">Litorivivens lipolytica</name>
    <dbReference type="NCBI Taxonomy" id="1524264"/>
    <lineage>
        <taxon>Bacteria</taxon>
        <taxon>Pseudomonadati</taxon>
        <taxon>Pseudomonadota</taxon>
        <taxon>Gammaproteobacteria</taxon>
        <taxon>Litorivivens</taxon>
    </lineage>
</organism>
<feature type="compositionally biased region" description="Basic and acidic residues" evidence="1">
    <location>
        <begin position="382"/>
        <end position="394"/>
    </location>
</feature>
<dbReference type="Proteomes" id="UP000537130">
    <property type="component" value="Unassembled WGS sequence"/>
</dbReference>
<gene>
    <name evidence="2" type="ORF">FHR99_002816</name>
</gene>
<comment type="caution">
    <text evidence="2">The sequence shown here is derived from an EMBL/GenBank/DDBJ whole genome shotgun (WGS) entry which is preliminary data.</text>
</comment>
<reference evidence="2 3" key="1">
    <citation type="submission" date="2020-08" db="EMBL/GenBank/DDBJ databases">
        <title>Genomic Encyclopedia of Type Strains, Phase III (KMG-III): the genomes of soil and plant-associated and newly described type strains.</title>
        <authorList>
            <person name="Whitman W."/>
        </authorList>
    </citation>
    <scope>NUCLEOTIDE SEQUENCE [LARGE SCALE GENOMIC DNA]</scope>
    <source>
        <strain evidence="2 3">CECT 8654</strain>
    </source>
</reference>
<keyword evidence="3" id="KW-1185">Reference proteome</keyword>
<sequence>MSAANYTEIHIPLPRQSLERHSLFDLHPDAVADWLRTLPSANLGETTRQLYLALVELNKVKCSPKDRLLILEQIRHLAHVANRGLEKHFLNQPVILPERSRKVAQLADTLNKQMAIGYSLCANQFLSMHRLRRPKDQLAMAFHRAITEHSLVLLRNFQLYRNEEPGFWKTIHELFYQALKHKISREKVDDELWGNGTLEQCYLRPMLLFTARPHQLRQTSQADVFTALSQWSQNARVRGDQFEQCVFLFKPTRDAPPVYRELCEDTSGWLGIDAKALCKALEHQLTAANEQSKPAAEELTPTLLQHLHSAWSMMQERKSVRVDRNDELLISLGLFSTHFFASGEEPFSEYMQEGSKASEMVVEEGDFRLRKRFDPDRDAWAEANQHDVNDKDQKGYTPPALLSKSIDFEPRSKQAPTPSTRNYRYYKARMVNASERGYCINWPPEESVKLQTGDVVGLRERNDRNWGVGVIRWVKQISATEHQLGLEVLARVADTYSARLVRTGLAVGEYQRALMLPPDRESGLPERILIQKSAFREGDAIELRRPGQTTRIKLQSCVVQTLGVGTYLFSTMVRADNSETDQRRQASPAGNKTLDPLNSGQHKNKPEFDTLWKDL</sequence>
<evidence type="ECO:0000256" key="1">
    <source>
        <dbReference type="SAM" id="MobiDB-lite"/>
    </source>
</evidence>
<protein>
    <recommendedName>
        <fullName evidence="4">GTPase</fullName>
    </recommendedName>
</protein>
<accession>A0A7W4Z6T1</accession>
<feature type="region of interest" description="Disordered" evidence="1">
    <location>
        <begin position="577"/>
        <end position="615"/>
    </location>
</feature>
<evidence type="ECO:0008006" key="4">
    <source>
        <dbReference type="Google" id="ProtNLM"/>
    </source>
</evidence>
<evidence type="ECO:0000313" key="2">
    <source>
        <dbReference type="EMBL" id="MBB3048542.1"/>
    </source>
</evidence>
<feature type="region of interest" description="Disordered" evidence="1">
    <location>
        <begin position="382"/>
        <end position="401"/>
    </location>
</feature>
<name>A0A7W4Z6T1_9GAMM</name>
<dbReference type="RefSeq" id="WP_183411323.1">
    <property type="nucleotide sequence ID" value="NZ_JACHWY010000003.1"/>
</dbReference>
<dbReference type="EMBL" id="JACHWY010000003">
    <property type="protein sequence ID" value="MBB3048542.1"/>
    <property type="molecule type" value="Genomic_DNA"/>
</dbReference>
<feature type="compositionally biased region" description="Basic and acidic residues" evidence="1">
    <location>
        <begin position="604"/>
        <end position="615"/>
    </location>
</feature>
<proteinExistence type="predicted"/>